<evidence type="ECO:0000313" key="3">
    <source>
        <dbReference type="EnsemblMetazoa" id="XP_030840874"/>
    </source>
</evidence>
<dbReference type="GO" id="GO:0005737">
    <property type="term" value="C:cytoplasm"/>
    <property type="evidence" value="ECO:0000318"/>
    <property type="project" value="GO_Central"/>
</dbReference>
<dbReference type="Gene3D" id="2.170.150.30">
    <property type="entry name" value="RIG-I-like receptor, C-terminal regulatory domain"/>
    <property type="match status" value="1"/>
</dbReference>
<dbReference type="EnsemblMetazoa" id="XM_030985014">
    <property type="protein sequence ID" value="XP_030840874"/>
    <property type="gene ID" value="LOC115923740"/>
</dbReference>
<dbReference type="InParanoid" id="A0A7M7NS31"/>
<evidence type="ECO:0000259" key="1">
    <source>
        <dbReference type="PROSITE" id="PS51194"/>
    </source>
</evidence>
<evidence type="ECO:0000259" key="2">
    <source>
        <dbReference type="PROSITE" id="PS51789"/>
    </source>
</evidence>
<dbReference type="GO" id="GO:0008270">
    <property type="term" value="F:zinc ion binding"/>
    <property type="evidence" value="ECO:0000318"/>
    <property type="project" value="GO_Central"/>
</dbReference>
<feature type="domain" description="Helicase C-terminal" evidence="1">
    <location>
        <begin position="33"/>
        <end position="197"/>
    </location>
</feature>
<dbReference type="GO" id="GO:0003727">
    <property type="term" value="F:single-stranded RNA binding"/>
    <property type="evidence" value="ECO:0000318"/>
    <property type="project" value="GO_Central"/>
</dbReference>
<dbReference type="SUPFAM" id="SSF52540">
    <property type="entry name" value="P-loop containing nucleoside triphosphate hydrolases"/>
    <property type="match status" value="1"/>
</dbReference>
<dbReference type="PROSITE" id="PS51194">
    <property type="entry name" value="HELICASE_CTER"/>
    <property type="match status" value="1"/>
</dbReference>
<organism evidence="3 4">
    <name type="scientific">Strongylocentrotus purpuratus</name>
    <name type="common">Purple sea urchin</name>
    <dbReference type="NCBI Taxonomy" id="7668"/>
    <lineage>
        <taxon>Eukaryota</taxon>
        <taxon>Metazoa</taxon>
        <taxon>Echinodermata</taxon>
        <taxon>Eleutherozoa</taxon>
        <taxon>Echinozoa</taxon>
        <taxon>Echinoidea</taxon>
        <taxon>Euechinoidea</taxon>
        <taxon>Echinacea</taxon>
        <taxon>Camarodonta</taxon>
        <taxon>Echinidea</taxon>
        <taxon>Strongylocentrotidae</taxon>
        <taxon>Strongylocentrotus</taxon>
    </lineage>
</organism>
<dbReference type="Gene3D" id="1.20.1320.30">
    <property type="match status" value="1"/>
</dbReference>
<dbReference type="InterPro" id="IPR051363">
    <property type="entry name" value="RLR_Helicase"/>
</dbReference>
<reference evidence="3" key="2">
    <citation type="submission" date="2021-01" db="UniProtKB">
        <authorList>
            <consortium name="EnsemblMetazoa"/>
        </authorList>
    </citation>
    <scope>IDENTIFICATION</scope>
</reference>
<dbReference type="InterPro" id="IPR001650">
    <property type="entry name" value="Helicase_C-like"/>
</dbReference>
<dbReference type="Gene3D" id="3.40.50.300">
    <property type="entry name" value="P-loop containing nucleotide triphosphate hydrolases"/>
    <property type="match status" value="1"/>
</dbReference>
<sequence length="358" mass="40910">MLIKTFQDKQHKLERISMSPKSLNPALVKLQNMIERDIVTCHTNENGDSFRAILFTPTITSTWALRSWVMETDSLKDLNPEVLVGCRNPGMNLRHQIDVLDYFRNGVHKLLIATSVLQQGIDVQACNFVYRYNYITDAVARIQARGRTRKPGGRFDLVVHDYRGLDGKDKLSKEQELIMQQATDTVSSLSIEQMERGTAVYQRHRNVQIFNQQRPKPFDECNHSYHCKDCDALVCHSADIRIVSGGHYVVNNFQIFSKIRIIPSGGKCQEPGHWSSVQHTNTEIRCADDRCDTKLGRFIECSNRTRMLLAFSIKSLRLRNTASTTKTYRTWGSLPFVFHKVPFEEGSFGLNDIPGIVA</sequence>
<dbReference type="SMART" id="SM00490">
    <property type="entry name" value="HELICc"/>
    <property type="match status" value="1"/>
</dbReference>
<dbReference type="InterPro" id="IPR021673">
    <property type="entry name" value="RLR_CTR"/>
</dbReference>
<evidence type="ECO:0000313" key="4">
    <source>
        <dbReference type="Proteomes" id="UP000007110"/>
    </source>
</evidence>
<name>A0A7M7NS31_STRPU</name>
<dbReference type="AlphaFoldDB" id="A0A7M7NS31"/>
<evidence type="ECO:0008006" key="5">
    <source>
        <dbReference type="Google" id="ProtNLM"/>
    </source>
</evidence>
<dbReference type="PANTHER" id="PTHR14074:SF16">
    <property type="entry name" value="ANTIVIRAL INNATE IMMUNE RESPONSE RECEPTOR RIG-I"/>
    <property type="match status" value="1"/>
</dbReference>
<proteinExistence type="predicted"/>
<dbReference type="Proteomes" id="UP000007110">
    <property type="component" value="Unassembled WGS sequence"/>
</dbReference>
<protein>
    <recommendedName>
        <fullName evidence="5">Helicase C-terminal domain-containing protein</fullName>
    </recommendedName>
</protein>
<feature type="domain" description="RLR CTR" evidence="2">
    <location>
        <begin position="213"/>
        <end position="348"/>
    </location>
</feature>
<keyword evidence="4" id="KW-1185">Reference proteome</keyword>
<dbReference type="InterPro" id="IPR027417">
    <property type="entry name" value="P-loop_NTPase"/>
</dbReference>
<dbReference type="PANTHER" id="PTHR14074">
    <property type="entry name" value="HELICASE WITH DEATH DOMAIN-RELATED"/>
    <property type="match status" value="1"/>
</dbReference>
<reference evidence="4" key="1">
    <citation type="submission" date="2015-02" db="EMBL/GenBank/DDBJ databases">
        <title>Genome sequencing for Strongylocentrotus purpuratus.</title>
        <authorList>
            <person name="Murali S."/>
            <person name="Liu Y."/>
            <person name="Vee V."/>
            <person name="English A."/>
            <person name="Wang M."/>
            <person name="Skinner E."/>
            <person name="Han Y."/>
            <person name="Muzny D.M."/>
            <person name="Worley K.C."/>
            <person name="Gibbs R.A."/>
        </authorList>
    </citation>
    <scope>NUCLEOTIDE SEQUENCE</scope>
</reference>
<dbReference type="Pfam" id="PF11648">
    <property type="entry name" value="RIG-I_C-RD"/>
    <property type="match status" value="1"/>
</dbReference>
<accession>A0A7M7NS31</accession>
<dbReference type="RefSeq" id="XP_030840874.1">
    <property type="nucleotide sequence ID" value="XM_030985014.1"/>
</dbReference>
<dbReference type="InterPro" id="IPR038557">
    <property type="entry name" value="RLR_C_sf"/>
</dbReference>
<dbReference type="GeneID" id="115923740"/>
<dbReference type="PROSITE" id="PS51789">
    <property type="entry name" value="RLR_CTR"/>
    <property type="match status" value="1"/>
</dbReference>
<dbReference type="Pfam" id="PF00271">
    <property type="entry name" value="Helicase_C"/>
    <property type="match status" value="1"/>
</dbReference>
<dbReference type="OrthoDB" id="416741at2759"/>
<dbReference type="GO" id="GO:0003725">
    <property type="term" value="F:double-stranded RNA binding"/>
    <property type="evidence" value="ECO:0000318"/>
    <property type="project" value="GO_Central"/>
</dbReference>
<dbReference type="KEGG" id="spu:115923740"/>